<dbReference type="OrthoDB" id="5465420at2"/>
<dbReference type="PATRIC" id="fig|660596.6.peg.2811"/>
<dbReference type="EMBL" id="AHIE01000020">
    <property type="protein sequence ID" value="EHT99925.1"/>
    <property type="molecule type" value="Genomic_DNA"/>
</dbReference>
<proteinExistence type="predicted"/>
<evidence type="ECO:0000313" key="3">
    <source>
        <dbReference type="Proteomes" id="UP000005050"/>
    </source>
</evidence>
<dbReference type="Proteomes" id="UP000005050">
    <property type="component" value="Unassembled WGS sequence"/>
</dbReference>
<reference evidence="2 3" key="1">
    <citation type="journal article" date="2012" name="Mol. Microbiol.">
        <title>The genetic and structural basis of two distinct terminal side branch residues in stewartan and amylovoran exopolysaccharides and their potential role in host adaptation.</title>
        <authorList>
            <person name="Wang X."/>
            <person name="Yang F."/>
            <person name="von Bodman S.B."/>
        </authorList>
    </citation>
    <scope>NUCLEOTIDE SEQUENCE [LARGE SCALE GENOMIC DNA]</scope>
    <source>
        <strain evidence="2 3">DC283</strain>
    </source>
</reference>
<evidence type="ECO:0000313" key="1">
    <source>
        <dbReference type="EMBL" id="ARF50956.1"/>
    </source>
</evidence>
<reference evidence="1 4" key="3">
    <citation type="submission" date="2016-10" db="EMBL/GenBank/DDBJ databases">
        <title>Complete Genome Assembly of Pantoea stewartii subsp. stewartii DC283, a Corn Pathogen.</title>
        <authorList>
            <person name="Duong D.A."/>
            <person name="Stevens A.M."/>
            <person name="Jensen R.V."/>
        </authorList>
    </citation>
    <scope>NUCLEOTIDE SEQUENCE [LARGE SCALE GENOMIC DNA]</scope>
    <source>
        <strain evidence="1 4">DC283</strain>
    </source>
</reference>
<dbReference type="STRING" id="660596.DSJ_17555"/>
<reference evidence="2" key="2">
    <citation type="submission" date="2012-01" db="EMBL/GenBank/DDBJ databases">
        <authorList>
            <person name="Biehl B.S."/>
            <person name="Ding Y."/>
            <person name="Dugan-Rocha S.P."/>
            <person name="Gibbs R.A."/>
            <person name="Glasner J.D."/>
            <person name="Kovar C."/>
            <person name="Muzny D.M."/>
            <person name="Neeno-Eckwall E.C."/>
            <person name="Perna N.T."/>
            <person name="Qin X."/>
            <person name="von Bodman S.B."/>
            <person name="Weinstock G.M."/>
        </authorList>
    </citation>
    <scope>NUCLEOTIDE SEQUENCE</scope>
    <source>
        <strain evidence="2">DC283</strain>
    </source>
</reference>
<dbReference type="KEGG" id="pstw:DSJ_17555"/>
<dbReference type="EMBL" id="CP017581">
    <property type="protein sequence ID" value="ARF50956.1"/>
    <property type="molecule type" value="Genomic_DNA"/>
</dbReference>
<gene>
    <name evidence="2" type="ORF">CKS_1974</name>
    <name evidence="1" type="ORF">DSJ_17555</name>
</gene>
<keyword evidence="4" id="KW-1185">Reference proteome</keyword>
<protein>
    <recommendedName>
        <fullName evidence="5">DUF3383 domain-containing protein</fullName>
    </recommendedName>
</protein>
<dbReference type="InterPro" id="IPR021808">
    <property type="entry name" value="DUF3383"/>
</dbReference>
<evidence type="ECO:0008006" key="5">
    <source>
        <dbReference type="Google" id="ProtNLM"/>
    </source>
</evidence>
<evidence type="ECO:0000313" key="2">
    <source>
        <dbReference type="EMBL" id="EHT99925.1"/>
    </source>
</evidence>
<organism evidence="2 3">
    <name type="scientific">Pantoea stewartii subsp. stewartii DC283</name>
    <dbReference type="NCBI Taxonomy" id="660596"/>
    <lineage>
        <taxon>Bacteria</taxon>
        <taxon>Pseudomonadati</taxon>
        <taxon>Pseudomonadota</taxon>
        <taxon>Gammaproteobacteria</taxon>
        <taxon>Enterobacterales</taxon>
        <taxon>Erwiniaceae</taxon>
        <taxon>Pantoea</taxon>
    </lineage>
</organism>
<sequence length="375" mass="40400">MSRDIDDVISVTVNAPADVVSAADFGTVTLFTTEAAGVFDDDVYRKYGNLKAFQGDFPDAGSALLSTAELFFEQPSRPQYLYVALWPADSSGDRVSLSEAYENLNASWSGWYCGAPVGEVLDDEEFEEACAWIQAAGKIQAVTITDISSKALAKIKALAEKQYYRTLLLADRTVSMPGPSGAVSAAALLCSINFSASDSLLTLKFKTLTGVTPDPDMDSPTADKLDALGINYYTKFGTKAMLAEGWMLGQVYWADEVIGLDWLKNKIQTNTFNAFAELKKIALSDAGVTTIKGYIDAVMRMAVKNGLVGPGIWAGDKVGQLATGDYLESGYYIYADSVDTLSDDDKKARKCPPINVCAHLAGAVHSVQIIVNTER</sequence>
<dbReference type="AlphaFoldDB" id="H3RF83"/>
<name>H3RF83_PANSE</name>
<accession>H3RF83</accession>
<dbReference type="Proteomes" id="UP000192380">
    <property type="component" value="Chromosome"/>
</dbReference>
<dbReference type="RefSeq" id="WP_006120125.1">
    <property type="nucleotide sequence ID" value="NZ_AHIE01000020.1"/>
</dbReference>
<evidence type="ECO:0000313" key="4">
    <source>
        <dbReference type="Proteomes" id="UP000192380"/>
    </source>
</evidence>
<dbReference type="Pfam" id="PF11863">
    <property type="entry name" value="DUF3383"/>
    <property type="match status" value="1"/>
</dbReference>